<name>A0A1M5R1E3_9FIRM</name>
<feature type="domain" description="HTH cro/C1-type" evidence="1">
    <location>
        <begin position="17"/>
        <end position="61"/>
    </location>
</feature>
<dbReference type="RefSeq" id="WP_073126811.1">
    <property type="nucleotide sequence ID" value="NZ_BAABCH010000090.1"/>
</dbReference>
<accession>A0A1M5R1E3</accession>
<dbReference type="Proteomes" id="UP000243255">
    <property type="component" value="Unassembled WGS sequence"/>
</dbReference>
<keyword evidence="2" id="KW-0238">DNA-binding</keyword>
<protein>
    <submittedName>
        <fullName evidence="2">DNA-binding transcriptional regulator, XRE family</fullName>
    </submittedName>
</protein>
<dbReference type="AlphaFoldDB" id="A0A1M5R1E3"/>
<dbReference type="Gene3D" id="1.10.260.40">
    <property type="entry name" value="lambda repressor-like DNA-binding domains"/>
    <property type="match status" value="1"/>
</dbReference>
<dbReference type="InterPro" id="IPR001387">
    <property type="entry name" value="Cro/C1-type_HTH"/>
</dbReference>
<keyword evidence="3" id="KW-1185">Reference proteome</keyword>
<dbReference type="InterPro" id="IPR010982">
    <property type="entry name" value="Lambda_DNA-bd_dom_sf"/>
</dbReference>
<evidence type="ECO:0000259" key="1">
    <source>
        <dbReference type="PROSITE" id="PS50943"/>
    </source>
</evidence>
<dbReference type="PROSITE" id="PS50943">
    <property type="entry name" value="HTH_CROC1"/>
    <property type="match status" value="1"/>
</dbReference>
<sequence length="76" mass="8919">MGFSYNKLWKILIDEEMNKTEFQKAVELSPTTVAKLGKNETVNMEILARICDYFECSIEDIVSYSPKKRKHENEDK</sequence>
<dbReference type="EMBL" id="FQWX01000026">
    <property type="protein sequence ID" value="SHH20247.1"/>
    <property type="molecule type" value="Genomic_DNA"/>
</dbReference>
<evidence type="ECO:0000313" key="2">
    <source>
        <dbReference type="EMBL" id="SHH20247.1"/>
    </source>
</evidence>
<dbReference type="Pfam" id="PF13443">
    <property type="entry name" value="HTH_26"/>
    <property type="match status" value="1"/>
</dbReference>
<reference evidence="3" key="1">
    <citation type="submission" date="2016-11" db="EMBL/GenBank/DDBJ databases">
        <authorList>
            <person name="Varghese N."/>
            <person name="Submissions S."/>
        </authorList>
    </citation>
    <scope>NUCLEOTIDE SEQUENCE [LARGE SCALE GENOMIC DNA]</scope>
    <source>
        <strain evidence="3">DSM 2635</strain>
    </source>
</reference>
<organism evidence="2 3">
    <name type="scientific">Asaccharospora irregularis DSM 2635</name>
    <dbReference type="NCBI Taxonomy" id="1121321"/>
    <lineage>
        <taxon>Bacteria</taxon>
        <taxon>Bacillati</taxon>
        <taxon>Bacillota</taxon>
        <taxon>Clostridia</taxon>
        <taxon>Peptostreptococcales</taxon>
        <taxon>Peptostreptococcaceae</taxon>
        <taxon>Asaccharospora</taxon>
    </lineage>
</organism>
<proteinExistence type="predicted"/>
<dbReference type="STRING" id="1121321.SAMN04488530_12611"/>
<dbReference type="GO" id="GO:0003677">
    <property type="term" value="F:DNA binding"/>
    <property type="evidence" value="ECO:0007669"/>
    <property type="project" value="UniProtKB-KW"/>
</dbReference>
<dbReference type="SUPFAM" id="SSF47413">
    <property type="entry name" value="lambda repressor-like DNA-binding domains"/>
    <property type="match status" value="1"/>
</dbReference>
<evidence type="ECO:0000313" key="3">
    <source>
        <dbReference type="Proteomes" id="UP000243255"/>
    </source>
</evidence>
<dbReference type="OrthoDB" id="9804186at2"/>
<gene>
    <name evidence="2" type="ORF">SAMN04488530_12611</name>
</gene>